<dbReference type="PROSITE" id="PS00957">
    <property type="entry name" value="NAD_G3PDH"/>
    <property type="match status" value="1"/>
</dbReference>
<evidence type="ECO:0000256" key="3">
    <source>
        <dbReference type="ARBA" id="ARBA00022857"/>
    </source>
</evidence>
<keyword evidence="13" id="KW-0963">Cytoplasm</keyword>
<evidence type="ECO:0000313" key="20">
    <source>
        <dbReference type="EMBL" id="RDH41159.1"/>
    </source>
</evidence>
<organism evidence="20 21">
    <name type="scientific">Candidatus Aquirickettsiella gammari</name>
    <dbReference type="NCBI Taxonomy" id="2016198"/>
    <lineage>
        <taxon>Bacteria</taxon>
        <taxon>Pseudomonadati</taxon>
        <taxon>Pseudomonadota</taxon>
        <taxon>Gammaproteobacteria</taxon>
        <taxon>Legionellales</taxon>
        <taxon>Coxiellaceae</taxon>
        <taxon>Candidatus Aquirickettsiella</taxon>
    </lineage>
</organism>
<keyword evidence="8 13" id="KW-1208">Phospholipid metabolism</keyword>
<evidence type="ECO:0000256" key="14">
    <source>
        <dbReference type="PIRSR" id="PIRSR000114-1"/>
    </source>
</evidence>
<dbReference type="InterPro" id="IPR008927">
    <property type="entry name" value="6-PGluconate_DH-like_C_sf"/>
</dbReference>
<dbReference type="SUPFAM" id="SSF51735">
    <property type="entry name" value="NAD(P)-binding Rossmann-fold domains"/>
    <property type="match status" value="1"/>
</dbReference>
<feature type="binding site" evidence="16">
    <location>
        <position position="150"/>
    </location>
    <ligand>
        <name>NAD(+)</name>
        <dbReference type="ChEBI" id="CHEBI:57540"/>
    </ligand>
</feature>
<comment type="caution">
    <text evidence="20">The sequence shown here is derived from an EMBL/GenBank/DDBJ whole genome shotgun (WGS) entry which is preliminary data.</text>
</comment>
<dbReference type="PANTHER" id="PTHR11728">
    <property type="entry name" value="GLYCEROL-3-PHOSPHATE DEHYDROGENASE"/>
    <property type="match status" value="1"/>
</dbReference>
<accession>A0A370CJZ2</accession>
<feature type="binding site" evidence="13">
    <location>
        <position position="290"/>
    </location>
    <ligand>
        <name>NADPH</name>
        <dbReference type="ChEBI" id="CHEBI:57783"/>
    </ligand>
</feature>
<dbReference type="HAMAP" id="MF_00394">
    <property type="entry name" value="NAD_Glyc3P_dehydrog"/>
    <property type="match status" value="1"/>
</dbReference>
<evidence type="ECO:0000256" key="5">
    <source>
        <dbReference type="ARBA" id="ARBA00023027"/>
    </source>
</evidence>
<keyword evidence="5 13" id="KW-0520">NAD</keyword>
<dbReference type="GO" id="GO:0141153">
    <property type="term" value="F:glycerol-3-phosphate dehydrogenase (NADP+) activity"/>
    <property type="evidence" value="ECO:0007669"/>
    <property type="project" value="RHEA"/>
</dbReference>
<evidence type="ECO:0000256" key="10">
    <source>
        <dbReference type="ARBA" id="ARBA00066687"/>
    </source>
</evidence>
<feature type="binding site" evidence="13">
    <location>
        <position position="118"/>
    </location>
    <ligand>
        <name>sn-glycerol 3-phosphate</name>
        <dbReference type="ChEBI" id="CHEBI:57597"/>
    </ligand>
</feature>
<dbReference type="SUPFAM" id="SSF48179">
    <property type="entry name" value="6-phosphogluconate dehydrogenase C-terminal domain-like"/>
    <property type="match status" value="1"/>
</dbReference>
<dbReference type="InterPro" id="IPR006109">
    <property type="entry name" value="G3P_DH_NAD-dep_C"/>
</dbReference>
<dbReference type="GO" id="GO:0046474">
    <property type="term" value="P:glycerophospholipid biosynthetic process"/>
    <property type="evidence" value="ECO:0007669"/>
    <property type="project" value="TreeGrafter"/>
</dbReference>
<feature type="binding site" evidence="13">
    <location>
        <position position="118"/>
    </location>
    <ligand>
        <name>NADPH</name>
        <dbReference type="ChEBI" id="CHEBI:57783"/>
    </ligand>
</feature>
<gene>
    <name evidence="13" type="primary">gpsA</name>
    <name evidence="20" type="ORF">CFE62_000665</name>
</gene>
<keyword evidence="21" id="KW-1185">Reference proteome</keyword>
<feature type="binding site" evidence="13">
    <location>
        <position position="201"/>
    </location>
    <ligand>
        <name>sn-glycerol 3-phosphate</name>
        <dbReference type="ChEBI" id="CHEBI:57597"/>
    </ligand>
</feature>
<evidence type="ECO:0000256" key="16">
    <source>
        <dbReference type="PIRSR" id="PIRSR000114-3"/>
    </source>
</evidence>
<dbReference type="EC" id="1.1.1.94" evidence="10 13"/>
<keyword evidence="13" id="KW-0547">Nucleotide-binding</keyword>
<feature type="binding site" evidence="13">
    <location>
        <position position="265"/>
    </location>
    <ligand>
        <name>sn-glycerol 3-phosphate</name>
        <dbReference type="ChEBI" id="CHEBI:57597"/>
    </ligand>
</feature>
<dbReference type="InterPro" id="IPR036291">
    <property type="entry name" value="NAD(P)-bd_dom_sf"/>
</dbReference>
<feature type="binding site" evidence="15">
    <location>
        <position position="118"/>
    </location>
    <ligand>
        <name>substrate</name>
    </ligand>
</feature>
<comment type="subcellular location">
    <subcellularLocation>
        <location evidence="13">Cytoplasm</location>
    </subcellularLocation>
</comment>
<feature type="active site" description="Proton acceptor" evidence="13 14">
    <location>
        <position position="201"/>
    </location>
</feature>
<evidence type="ECO:0000256" key="7">
    <source>
        <dbReference type="ARBA" id="ARBA00023209"/>
    </source>
</evidence>
<evidence type="ECO:0000256" key="12">
    <source>
        <dbReference type="ARBA" id="ARBA00080511"/>
    </source>
</evidence>
<dbReference type="NCBIfam" id="NF000940">
    <property type="entry name" value="PRK00094.1-2"/>
    <property type="match status" value="1"/>
</dbReference>
<dbReference type="PIRSF" id="PIRSF000114">
    <property type="entry name" value="Glycerol-3-P_dh"/>
    <property type="match status" value="1"/>
</dbReference>
<dbReference type="PANTHER" id="PTHR11728:SF1">
    <property type="entry name" value="GLYCEROL-3-PHOSPHATE DEHYDROGENASE [NAD(+)] 2, CHLOROPLASTIC"/>
    <property type="match status" value="1"/>
</dbReference>
<feature type="binding site" evidence="13">
    <location>
        <position position="254"/>
    </location>
    <ligand>
        <name>sn-glycerol 3-phosphate</name>
        <dbReference type="ChEBI" id="CHEBI:57597"/>
    </ligand>
</feature>
<evidence type="ECO:0000256" key="9">
    <source>
        <dbReference type="ARBA" id="ARBA00052716"/>
    </source>
</evidence>
<evidence type="ECO:0000256" key="4">
    <source>
        <dbReference type="ARBA" id="ARBA00023002"/>
    </source>
</evidence>
<feature type="domain" description="Glycerol-3-phosphate dehydrogenase NAD-dependent C-terminal" evidence="19">
    <location>
        <begin position="190"/>
        <end position="329"/>
    </location>
</feature>
<comment type="similarity">
    <text evidence="1 13 17">Belongs to the NAD-dependent glycerol-3-phosphate dehydrogenase family.</text>
</comment>
<comment type="caution">
    <text evidence="13">Lacks conserved residue(s) required for the propagation of feature annotation.</text>
</comment>
<keyword evidence="6 13" id="KW-0443">Lipid metabolism</keyword>
<dbReference type="EMBL" id="NMOS02000001">
    <property type="protein sequence ID" value="RDH41159.1"/>
    <property type="molecule type" value="Genomic_DNA"/>
</dbReference>
<feature type="binding site" evidence="13">
    <location>
        <position position="148"/>
    </location>
    <ligand>
        <name>sn-glycerol 3-phosphate</name>
        <dbReference type="ChEBI" id="CHEBI:57597"/>
    </ligand>
</feature>
<feature type="binding site" evidence="13">
    <location>
        <position position="265"/>
    </location>
    <ligand>
        <name>NADPH</name>
        <dbReference type="ChEBI" id="CHEBI:57783"/>
    </ligand>
</feature>
<dbReference type="InterPro" id="IPR006168">
    <property type="entry name" value="G3P_DH_NAD-dep"/>
</dbReference>
<keyword evidence="2 13" id="KW-0444">Lipid biosynthesis</keyword>
<feature type="binding site" evidence="13">
    <location>
        <position position="146"/>
    </location>
    <ligand>
        <name>sn-glycerol 3-phosphate</name>
        <dbReference type="ChEBI" id="CHEBI:57597"/>
    </ligand>
</feature>
<dbReference type="GO" id="GO:0005975">
    <property type="term" value="P:carbohydrate metabolic process"/>
    <property type="evidence" value="ECO:0007669"/>
    <property type="project" value="InterPro"/>
</dbReference>
<reference evidence="20 21" key="1">
    <citation type="journal article" date="2017" name="Int. J. Syst. Evol. Microbiol.">
        <title>Aquarickettsiella crustaci n. gen. n. sp. (Gammaproteobacteria: Legionellales: Coxiellaceae); a bacterial pathogen of the freshwater crustacean: Gammarus fossarum (Malacostraca: Amphipoda).</title>
        <authorList>
            <person name="Bojko J."/>
            <person name="Dunn A.M."/>
            <person name="Stebbing P.D."/>
            <person name="Van Aerle R."/>
            <person name="Bacela-Spychalska K."/>
            <person name="Bean T.P."/>
            <person name="Stentiford G.D."/>
        </authorList>
    </citation>
    <scope>NUCLEOTIDE SEQUENCE [LARGE SCALE GENOMIC DNA]</scope>
    <source>
        <strain evidence="20">RA15029</strain>
    </source>
</reference>
<keyword evidence="3 13" id="KW-0521">NADP</keyword>
<dbReference type="GO" id="GO:0005829">
    <property type="term" value="C:cytosol"/>
    <property type="evidence" value="ECO:0007669"/>
    <property type="project" value="TreeGrafter"/>
</dbReference>
<protein>
    <recommendedName>
        <fullName evidence="11 13">Glycerol-3-phosphate dehydrogenase [NAD(P)+]</fullName>
        <ecNumber evidence="10 13">1.1.1.94</ecNumber>
    </recommendedName>
    <alternativeName>
        <fullName evidence="13">NAD(P)(+)-dependent glycerol-3-phosphate dehydrogenase</fullName>
    </alternativeName>
    <alternativeName>
        <fullName evidence="12 13">NAD(P)H-dependent dihydroxyacetone-phosphate reductase</fullName>
    </alternativeName>
</protein>
<comment type="catalytic activity">
    <reaction evidence="13">
        <text>sn-glycerol 3-phosphate + NAD(+) = dihydroxyacetone phosphate + NADH + H(+)</text>
        <dbReference type="Rhea" id="RHEA:11092"/>
        <dbReference type="ChEBI" id="CHEBI:15378"/>
        <dbReference type="ChEBI" id="CHEBI:57540"/>
        <dbReference type="ChEBI" id="CHEBI:57597"/>
        <dbReference type="ChEBI" id="CHEBI:57642"/>
        <dbReference type="ChEBI" id="CHEBI:57945"/>
        <dbReference type="EC" id="1.1.1.94"/>
    </reaction>
</comment>
<evidence type="ECO:0000259" key="19">
    <source>
        <dbReference type="Pfam" id="PF07479"/>
    </source>
</evidence>
<feature type="binding site" evidence="13">
    <location>
        <position position="150"/>
    </location>
    <ligand>
        <name>NADPH</name>
        <dbReference type="ChEBI" id="CHEBI:57783"/>
    </ligand>
</feature>
<feature type="binding site" evidence="13">
    <location>
        <position position="264"/>
    </location>
    <ligand>
        <name>sn-glycerol 3-phosphate</name>
        <dbReference type="ChEBI" id="CHEBI:57597"/>
    </ligand>
</feature>
<dbReference type="PRINTS" id="PR00077">
    <property type="entry name" value="GPDHDRGNASE"/>
</dbReference>
<evidence type="ECO:0000256" key="11">
    <source>
        <dbReference type="ARBA" id="ARBA00069372"/>
    </source>
</evidence>
<evidence type="ECO:0000256" key="15">
    <source>
        <dbReference type="PIRSR" id="PIRSR000114-2"/>
    </source>
</evidence>
<dbReference type="Proteomes" id="UP000226429">
    <property type="component" value="Unassembled WGS sequence"/>
</dbReference>
<evidence type="ECO:0000256" key="17">
    <source>
        <dbReference type="RuleBase" id="RU000437"/>
    </source>
</evidence>
<dbReference type="GO" id="GO:0046167">
    <property type="term" value="P:glycerol-3-phosphate biosynthetic process"/>
    <property type="evidence" value="ECO:0007669"/>
    <property type="project" value="UniProtKB-UniRule"/>
</dbReference>
<keyword evidence="7 13" id="KW-0594">Phospholipid biosynthesis</keyword>
<comment type="function">
    <text evidence="13">Catalyzes the reduction of the glycolytic intermediate dihydroxyacetone phosphate (DHAP) to sn-glycerol 3-phosphate (G3P), the key precursor for phospholipid synthesis.</text>
</comment>
<evidence type="ECO:0000256" key="2">
    <source>
        <dbReference type="ARBA" id="ARBA00022516"/>
    </source>
</evidence>
<dbReference type="Pfam" id="PF01210">
    <property type="entry name" value="NAD_Gly3P_dh_N"/>
    <property type="match status" value="1"/>
</dbReference>
<feature type="binding site" evidence="13">
    <location>
        <position position="61"/>
    </location>
    <ligand>
        <name>NADPH</name>
        <dbReference type="ChEBI" id="CHEBI:57783"/>
    </ligand>
</feature>
<keyword evidence="4 13" id="KW-0560">Oxidoreductase</keyword>
<evidence type="ECO:0000256" key="1">
    <source>
        <dbReference type="ARBA" id="ARBA00011009"/>
    </source>
</evidence>
<comment type="pathway">
    <text evidence="13">Membrane lipid metabolism; glycerophospholipid metabolism.</text>
</comment>
<dbReference type="FunFam" id="1.10.1040.10:FF:000001">
    <property type="entry name" value="Glycerol-3-phosphate dehydrogenase [NAD(P)+]"/>
    <property type="match status" value="1"/>
</dbReference>
<feature type="binding site" evidence="13">
    <location>
        <position position="24"/>
    </location>
    <ligand>
        <name>NADPH</name>
        <dbReference type="ChEBI" id="CHEBI:57783"/>
    </ligand>
</feature>
<sequence length="335" mass="36752">MENVIVSNSHNIPPPIAIIGAGAWGSALAIHLARKGQEVRLWAYEREQIIEINATRINARYLPAVIFPPNIHCSDDYQTVLSGVQDILIVVPSAVFHANLVKLKPFLQSNQRLLWASKGLDTKKHQLLNEVVREILGDKEMAVLSGPSFAKEVAMGLPTAINIASENYNFAHDLLLRFQTKCFRVEITSDIIGVELGGAMKNVLAIAVGITEGLGFGANAKAAVITYGLSEMIELGVVLGAKQETFLGLSGLGDLVLTCTDNQSRNRRLGLALGRGQTLEETKKLIGTTEGYDTAKNIFYLLEKYAIKAPFCEGVYRILYEKKSPHTLFKTLFNE</sequence>
<dbReference type="Gene3D" id="3.40.50.720">
    <property type="entry name" value="NAD(P)-binding Rossmann-like Domain"/>
    <property type="match status" value="1"/>
</dbReference>
<name>A0A370CJZ2_9COXI</name>
<evidence type="ECO:0000259" key="18">
    <source>
        <dbReference type="Pfam" id="PF01210"/>
    </source>
</evidence>
<dbReference type="NCBIfam" id="NF000942">
    <property type="entry name" value="PRK00094.1-4"/>
    <property type="match status" value="1"/>
</dbReference>
<reference evidence="20 21" key="2">
    <citation type="journal article" date="2018" name="J. Invertebr. Pathol.">
        <title>'Candidatus Aquirickettsiella gammari' (Gammaproteobacteria: Legionellales: Coxiellaceae): A bacterial pathogen of the freshwater crustacean Gammarus fossarum (Malacostraca: Amphipoda).</title>
        <authorList>
            <person name="Bojko J."/>
            <person name="Dunn A.M."/>
            <person name="Stebbing P.D."/>
            <person name="van Aerle R."/>
            <person name="Bacela-Spychalska K."/>
            <person name="Bean T.P."/>
            <person name="Urrutia A."/>
            <person name="Stentiford G.D."/>
        </authorList>
    </citation>
    <scope>NUCLEOTIDE SEQUENCE [LARGE SCALE GENOMIC DNA]</scope>
    <source>
        <strain evidence="20">RA15029</strain>
    </source>
</reference>
<feature type="domain" description="Glycerol-3-phosphate dehydrogenase NAD-dependent N-terminal" evidence="18">
    <location>
        <begin position="16"/>
        <end position="170"/>
    </location>
</feature>
<evidence type="ECO:0000313" key="21">
    <source>
        <dbReference type="Proteomes" id="UP000226429"/>
    </source>
</evidence>
<dbReference type="Gene3D" id="1.10.1040.10">
    <property type="entry name" value="N-(1-d-carboxylethyl)-l-norvaline Dehydrogenase, domain 2"/>
    <property type="match status" value="1"/>
</dbReference>
<dbReference type="GO" id="GO:0051287">
    <property type="term" value="F:NAD binding"/>
    <property type="evidence" value="ECO:0007669"/>
    <property type="project" value="InterPro"/>
</dbReference>
<evidence type="ECO:0000256" key="6">
    <source>
        <dbReference type="ARBA" id="ARBA00023098"/>
    </source>
</evidence>
<dbReference type="FunFam" id="3.40.50.720:FF:000019">
    <property type="entry name" value="Glycerol-3-phosphate dehydrogenase [NAD(P)+]"/>
    <property type="match status" value="1"/>
</dbReference>
<dbReference type="GO" id="GO:0046168">
    <property type="term" value="P:glycerol-3-phosphate catabolic process"/>
    <property type="evidence" value="ECO:0007669"/>
    <property type="project" value="InterPro"/>
</dbReference>
<dbReference type="InterPro" id="IPR013328">
    <property type="entry name" value="6PGD_dom2"/>
</dbReference>
<dbReference type="UniPathway" id="UPA00940"/>
<feature type="binding site" evidence="15">
    <location>
        <begin position="265"/>
        <end position="266"/>
    </location>
    <ligand>
        <name>substrate</name>
    </ligand>
</feature>
<proteinExistence type="inferred from homology"/>
<dbReference type="Pfam" id="PF07479">
    <property type="entry name" value="NAD_Gly3P_dh_C"/>
    <property type="match status" value="1"/>
</dbReference>
<dbReference type="InterPro" id="IPR011128">
    <property type="entry name" value="G3P_DH_NAD-dep_N"/>
</dbReference>
<evidence type="ECO:0000256" key="13">
    <source>
        <dbReference type="HAMAP-Rule" id="MF_00394"/>
    </source>
</evidence>
<dbReference type="GO" id="GO:0141152">
    <property type="term" value="F:glycerol-3-phosphate dehydrogenase (NAD+) activity"/>
    <property type="evidence" value="ECO:0007669"/>
    <property type="project" value="RHEA"/>
</dbReference>
<dbReference type="AlphaFoldDB" id="A0A370CJZ2"/>
<feature type="binding site" evidence="16">
    <location>
        <position position="265"/>
    </location>
    <ligand>
        <name>NAD(+)</name>
        <dbReference type="ChEBI" id="CHEBI:57540"/>
    </ligand>
</feature>
<feature type="binding site" evidence="16">
    <location>
        <begin position="20"/>
        <end position="25"/>
    </location>
    <ligand>
        <name>NAD(+)</name>
        <dbReference type="ChEBI" id="CHEBI:57540"/>
    </ligand>
</feature>
<evidence type="ECO:0000256" key="8">
    <source>
        <dbReference type="ARBA" id="ARBA00023264"/>
    </source>
</evidence>
<feature type="binding site" evidence="13">
    <location>
        <position position="266"/>
    </location>
    <ligand>
        <name>sn-glycerol 3-phosphate</name>
        <dbReference type="ChEBI" id="CHEBI:57597"/>
    </ligand>
</feature>
<comment type="catalytic activity">
    <reaction evidence="9">
        <text>sn-glycerol 3-phosphate + NADP(+) = dihydroxyacetone phosphate + NADPH + H(+)</text>
        <dbReference type="Rhea" id="RHEA:11096"/>
        <dbReference type="ChEBI" id="CHEBI:15378"/>
        <dbReference type="ChEBI" id="CHEBI:57597"/>
        <dbReference type="ChEBI" id="CHEBI:57642"/>
        <dbReference type="ChEBI" id="CHEBI:57783"/>
        <dbReference type="ChEBI" id="CHEBI:58349"/>
        <dbReference type="EC" id="1.1.1.94"/>
    </reaction>
    <physiologicalReaction direction="right-to-left" evidence="9">
        <dbReference type="Rhea" id="RHEA:11098"/>
    </physiologicalReaction>
</comment>